<dbReference type="InterPro" id="IPR016181">
    <property type="entry name" value="Acyl_CoA_acyltransferase"/>
</dbReference>
<dbReference type="PANTHER" id="PTHR43792:SF1">
    <property type="entry name" value="N-ACETYLTRANSFERASE DOMAIN-CONTAINING PROTEIN"/>
    <property type="match status" value="1"/>
</dbReference>
<dbReference type="EMBL" id="FNEW01000005">
    <property type="protein sequence ID" value="SDK20383.1"/>
    <property type="molecule type" value="Genomic_DNA"/>
</dbReference>
<protein>
    <submittedName>
        <fullName evidence="2">Protein N-acetyltransferase, RimJ/RimL family</fullName>
    </submittedName>
</protein>
<comment type="caution">
    <text evidence="2">The sequence shown here is derived from an EMBL/GenBank/DDBJ whole genome shotgun (WGS) entry which is preliminary data.</text>
</comment>
<name>A0A7Z7FSX0_9HYPH</name>
<proteinExistence type="predicted"/>
<reference evidence="2 3" key="1">
    <citation type="submission" date="2016-10" db="EMBL/GenBank/DDBJ databases">
        <authorList>
            <person name="Varghese N."/>
            <person name="Submissions S."/>
        </authorList>
    </citation>
    <scope>NUCLEOTIDE SEQUENCE [LARGE SCALE GENOMIC DNA]</scope>
    <source>
        <strain evidence="2 3">PDC82</strain>
    </source>
</reference>
<dbReference type="OMA" id="DPRVMKY"/>
<dbReference type="Pfam" id="PF13302">
    <property type="entry name" value="Acetyltransf_3"/>
    <property type="match status" value="1"/>
</dbReference>
<evidence type="ECO:0000259" key="1">
    <source>
        <dbReference type="PROSITE" id="PS51186"/>
    </source>
</evidence>
<organism evidence="2 3">
    <name type="scientific">Agrobacterium fabrum</name>
    <dbReference type="NCBI Taxonomy" id="1176649"/>
    <lineage>
        <taxon>Bacteria</taxon>
        <taxon>Pseudomonadati</taxon>
        <taxon>Pseudomonadota</taxon>
        <taxon>Alphaproteobacteria</taxon>
        <taxon>Hyphomicrobiales</taxon>
        <taxon>Rhizobiaceae</taxon>
        <taxon>Rhizobium/Agrobacterium group</taxon>
        <taxon>Agrobacterium</taxon>
        <taxon>Agrobacterium tumefaciens complex</taxon>
    </lineage>
</organism>
<dbReference type="PANTHER" id="PTHR43792">
    <property type="entry name" value="GNAT FAMILY, PUTATIVE (AFU_ORTHOLOGUE AFUA_3G00765)-RELATED-RELATED"/>
    <property type="match status" value="1"/>
</dbReference>
<sequence length="174" mass="19763">MSIVMKTERLHLREVEGDDLVSLGRIYADRECMRFYPATKSPSEINEWFQKLAFDSYAQHGFGLWAVVETVSGEVIGDCGITLQETPAGLEPEIGYHLWREYWGMGLATEAAIACRDYAFHALGLRRVVSITSPENIPSQKVAERVHDRREIYQKRGGESGNVVSRHLYISENQ</sequence>
<dbReference type="PROSITE" id="PS51186">
    <property type="entry name" value="GNAT"/>
    <property type="match status" value="1"/>
</dbReference>
<dbReference type="Gene3D" id="3.40.630.30">
    <property type="match status" value="1"/>
</dbReference>
<dbReference type="InterPro" id="IPR000182">
    <property type="entry name" value="GNAT_dom"/>
</dbReference>
<dbReference type="GeneID" id="1136129"/>
<dbReference type="Proteomes" id="UP000198917">
    <property type="component" value="Unassembled WGS sequence"/>
</dbReference>
<feature type="domain" description="N-acetyltransferase" evidence="1">
    <location>
        <begin position="10"/>
        <end position="174"/>
    </location>
</feature>
<gene>
    <name evidence="2" type="ORF">SAMN05428983_4215</name>
</gene>
<dbReference type="AlphaFoldDB" id="A0A7Z7FSX0"/>
<dbReference type="SUPFAM" id="SSF55729">
    <property type="entry name" value="Acyl-CoA N-acyltransferases (Nat)"/>
    <property type="match status" value="1"/>
</dbReference>
<evidence type="ECO:0000313" key="2">
    <source>
        <dbReference type="EMBL" id="SDK20383.1"/>
    </source>
</evidence>
<dbReference type="InterPro" id="IPR051531">
    <property type="entry name" value="N-acetyltransferase"/>
</dbReference>
<evidence type="ECO:0000313" key="3">
    <source>
        <dbReference type="Proteomes" id="UP000198917"/>
    </source>
</evidence>
<dbReference type="RefSeq" id="WP_010973688.1">
    <property type="nucleotide sequence ID" value="NZ_CP043963.1"/>
</dbReference>
<dbReference type="GO" id="GO:0016747">
    <property type="term" value="F:acyltransferase activity, transferring groups other than amino-acyl groups"/>
    <property type="evidence" value="ECO:0007669"/>
    <property type="project" value="InterPro"/>
</dbReference>
<keyword evidence="2" id="KW-0808">Transferase</keyword>
<accession>A0A7Z7FSX0</accession>